<dbReference type="AlphaFoldDB" id="A0A7H9ANW9"/>
<sequence>MSPKLDRTLTRKHDLEVGYFYFYKNFVISEIKEGMSITFENATEMLRLAKTYFGNTTPFVYISNRKNSYSFNPTAHFKTTQMFPNIKGFAAVVYDDMNRDIAEMEQSFLNVPVNIFTHLDKAIDWAEEIIVMD</sequence>
<dbReference type="Proteomes" id="UP000509302">
    <property type="component" value="Chromosome"/>
</dbReference>
<organism evidence="1 2">
    <name type="scientific">Costertonia aggregata</name>
    <dbReference type="NCBI Taxonomy" id="343403"/>
    <lineage>
        <taxon>Bacteria</taxon>
        <taxon>Pseudomonadati</taxon>
        <taxon>Bacteroidota</taxon>
        <taxon>Flavobacteriia</taxon>
        <taxon>Flavobacteriales</taxon>
        <taxon>Flavobacteriaceae</taxon>
        <taxon>Costertonia</taxon>
    </lineage>
</organism>
<proteinExistence type="predicted"/>
<evidence type="ECO:0000313" key="1">
    <source>
        <dbReference type="EMBL" id="QLG45130.1"/>
    </source>
</evidence>
<gene>
    <name evidence="1" type="ORF">HYG79_07125</name>
</gene>
<dbReference type="KEGG" id="cagg:HYG79_07125"/>
<evidence type="ECO:0008006" key="3">
    <source>
        <dbReference type="Google" id="ProtNLM"/>
    </source>
</evidence>
<protein>
    <recommendedName>
        <fullName evidence="3">STAS/SEC14 domain-containing protein</fullName>
    </recommendedName>
</protein>
<reference evidence="1 2" key="1">
    <citation type="journal article" date="2006" name="Int. J. Syst. Evol. Microbiol.">
        <title>Costertonia aggregata gen. nov., sp. nov., a mesophilic marine bacterium of the family Flavobacteriaceae, isolated from a mature biofilm.</title>
        <authorList>
            <person name="Kwon K.K."/>
            <person name="Lee Y.K."/>
            <person name="Lee H.K."/>
        </authorList>
    </citation>
    <scope>NUCLEOTIDE SEQUENCE [LARGE SCALE GENOMIC DNA]</scope>
    <source>
        <strain evidence="1 2">KCCM 42265</strain>
    </source>
</reference>
<evidence type="ECO:0000313" key="2">
    <source>
        <dbReference type="Proteomes" id="UP000509302"/>
    </source>
</evidence>
<dbReference type="EMBL" id="CP058595">
    <property type="protein sequence ID" value="QLG45130.1"/>
    <property type="molecule type" value="Genomic_DNA"/>
</dbReference>
<name>A0A7H9ANW9_9FLAO</name>
<keyword evidence="2" id="KW-1185">Reference proteome</keyword>
<accession>A0A7H9ANW9</accession>
<dbReference type="RefSeq" id="WP_179241420.1">
    <property type="nucleotide sequence ID" value="NZ_CP058595.1"/>
</dbReference>